<dbReference type="InterPro" id="IPR005471">
    <property type="entry name" value="Tscrpt_reg_IclR_N"/>
</dbReference>
<protein>
    <recommendedName>
        <fullName evidence="1">HTH iclR-type domain-containing protein</fullName>
    </recommendedName>
</protein>
<dbReference type="InterPro" id="IPR036390">
    <property type="entry name" value="WH_DNA-bd_sf"/>
</dbReference>
<dbReference type="GO" id="GO:0003677">
    <property type="term" value="F:DNA binding"/>
    <property type="evidence" value="ECO:0007669"/>
    <property type="project" value="InterPro"/>
</dbReference>
<comment type="caution">
    <text evidence="2">The sequence shown here is derived from an EMBL/GenBank/DDBJ whole genome shotgun (WGS) entry which is preliminary data.</text>
</comment>
<dbReference type="EMBL" id="QYUK01000011">
    <property type="protein sequence ID" value="RJF87830.1"/>
    <property type="molecule type" value="Genomic_DNA"/>
</dbReference>
<dbReference type="OrthoDB" id="5600162at2"/>
<dbReference type="Gene3D" id="1.10.10.10">
    <property type="entry name" value="Winged helix-like DNA-binding domain superfamily/Winged helix DNA-binding domain"/>
    <property type="match status" value="1"/>
</dbReference>
<evidence type="ECO:0000313" key="2">
    <source>
        <dbReference type="EMBL" id="RJF87830.1"/>
    </source>
</evidence>
<evidence type="ECO:0000259" key="1">
    <source>
        <dbReference type="Pfam" id="PF09339"/>
    </source>
</evidence>
<accession>A0A418WCW6</accession>
<gene>
    <name evidence="2" type="ORF">D3874_13005</name>
</gene>
<sequence length="147" mass="16726">MSKIHAERNQDQDRSRLFVAAILRYFLRICRIEQEAFHGDIEMAIIAQTVMLANIEPPTAGAVARQCGVTTMEIAQATGLPRETVRRKLLRLVELEFLQRREDGKFVVPPPRSGSQERRAPLTEIESESIAFLNACFNEGIFKVQEK</sequence>
<dbReference type="Proteomes" id="UP000284605">
    <property type="component" value="Unassembled WGS sequence"/>
</dbReference>
<dbReference type="InterPro" id="IPR036388">
    <property type="entry name" value="WH-like_DNA-bd_sf"/>
</dbReference>
<dbReference type="AlphaFoldDB" id="A0A418WCW6"/>
<dbReference type="SUPFAM" id="SSF46785">
    <property type="entry name" value="Winged helix' DNA-binding domain"/>
    <property type="match status" value="1"/>
</dbReference>
<name>A0A418WCW6_9PROT</name>
<evidence type="ECO:0000313" key="3">
    <source>
        <dbReference type="Proteomes" id="UP000284605"/>
    </source>
</evidence>
<proteinExistence type="predicted"/>
<feature type="domain" description="HTH iclR-type" evidence="1">
    <location>
        <begin position="69"/>
        <end position="101"/>
    </location>
</feature>
<dbReference type="Pfam" id="PF09339">
    <property type="entry name" value="HTH_IclR"/>
    <property type="match status" value="1"/>
</dbReference>
<reference evidence="2 3" key="1">
    <citation type="submission" date="2018-09" db="EMBL/GenBank/DDBJ databases">
        <authorList>
            <person name="Zhu H."/>
        </authorList>
    </citation>
    <scope>NUCLEOTIDE SEQUENCE [LARGE SCALE GENOMIC DNA]</scope>
    <source>
        <strain evidence="2 3">K1W22B-8</strain>
    </source>
</reference>
<dbReference type="RefSeq" id="WP_119778464.1">
    <property type="nucleotide sequence ID" value="NZ_QYUK01000011.1"/>
</dbReference>
<dbReference type="GO" id="GO:0006355">
    <property type="term" value="P:regulation of DNA-templated transcription"/>
    <property type="evidence" value="ECO:0007669"/>
    <property type="project" value="InterPro"/>
</dbReference>
<organism evidence="2 3">
    <name type="scientific">Oleomonas cavernae</name>
    <dbReference type="NCBI Taxonomy" id="2320859"/>
    <lineage>
        <taxon>Bacteria</taxon>
        <taxon>Pseudomonadati</taxon>
        <taxon>Pseudomonadota</taxon>
        <taxon>Alphaproteobacteria</taxon>
        <taxon>Acetobacterales</taxon>
        <taxon>Acetobacteraceae</taxon>
        <taxon>Oleomonas</taxon>
    </lineage>
</organism>
<keyword evidence="3" id="KW-1185">Reference proteome</keyword>